<dbReference type="EMBL" id="HBGT01026608">
    <property type="protein sequence ID" value="CAD9437191.1"/>
    <property type="molecule type" value="Transcribed_RNA"/>
</dbReference>
<organism evidence="2">
    <name type="scientific">Florenciella parvula</name>
    <dbReference type="NCBI Taxonomy" id="236787"/>
    <lineage>
        <taxon>Eukaryota</taxon>
        <taxon>Sar</taxon>
        <taxon>Stramenopiles</taxon>
        <taxon>Ochrophyta</taxon>
        <taxon>Dictyochophyceae</taxon>
        <taxon>Florenciellales</taxon>
        <taxon>Florenciella</taxon>
    </lineage>
</organism>
<gene>
    <name evidence="2" type="ORF">FPAR1323_LOCUS13817</name>
</gene>
<feature type="region of interest" description="Disordered" evidence="1">
    <location>
        <begin position="98"/>
        <end position="120"/>
    </location>
</feature>
<feature type="compositionally biased region" description="Acidic residues" evidence="1">
    <location>
        <begin position="98"/>
        <end position="107"/>
    </location>
</feature>
<accession>A0A7S2CWY8</accession>
<evidence type="ECO:0000313" key="2">
    <source>
        <dbReference type="EMBL" id="CAD9437191.1"/>
    </source>
</evidence>
<feature type="compositionally biased region" description="Low complexity" evidence="1">
    <location>
        <begin position="27"/>
        <end position="56"/>
    </location>
</feature>
<dbReference type="AlphaFoldDB" id="A0A7S2CWY8"/>
<protein>
    <submittedName>
        <fullName evidence="2">Uncharacterized protein</fullName>
    </submittedName>
</protein>
<feature type="region of interest" description="Disordered" evidence="1">
    <location>
        <begin position="1"/>
        <end position="58"/>
    </location>
</feature>
<evidence type="ECO:0000256" key="1">
    <source>
        <dbReference type="SAM" id="MobiDB-lite"/>
    </source>
</evidence>
<proteinExistence type="predicted"/>
<reference evidence="2" key="1">
    <citation type="submission" date="2021-01" db="EMBL/GenBank/DDBJ databases">
        <authorList>
            <person name="Corre E."/>
            <person name="Pelletier E."/>
            <person name="Niang G."/>
            <person name="Scheremetjew M."/>
            <person name="Finn R."/>
            <person name="Kale V."/>
            <person name="Holt S."/>
            <person name="Cochrane G."/>
            <person name="Meng A."/>
            <person name="Brown T."/>
            <person name="Cohen L."/>
        </authorList>
    </citation>
    <scope>NUCLEOTIDE SEQUENCE</scope>
    <source>
        <strain evidence="2">RCC1693</strain>
    </source>
</reference>
<name>A0A7S2CWY8_9STRA</name>
<sequence length="120" mass="12900">MADGSGALRHPRALSSPSVGGGDNNFRMSPSRPSSPRRLPMSPARRSPSKSPSPMKLFGLRRELGPISDEPFELTVMSLAKEGAWGLAKYEIEGEFELEGEGEGDGEEGGKYGRPIKIRG</sequence>